<dbReference type="EMBL" id="JAARYY010000010">
    <property type="protein sequence ID" value="MBC2245338.1"/>
    <property type="molecule type" value="Genomic_DNA"/>
</dbReference>
<dbReference type="GeneID" id="58718975"/>
<evidence type="ECO:0000313" key="6">
    <source>
        <dbReference type="EMBL" id="MBC2117773.1"/>
    </source>
</evidence>
<keyword evidence="1 2" id="KW-0238">DNA-binding</keyword>
<evidence type="ECO:0000313" key="10">
    <source>
        <dbReference type="Proteomes" id="UP000529446"/>
    </source>
</evidence>
<evidence type="ECO:0000256" key="2">
    <source>
        <dbReference type="PROSITE-ProRule" id="PRU00335"/>
    </source>
</evidence>
<evidence type="ECO:0000313" key="5">
    <source>
        <dbReference type="EMBL" id="MBC1318159.1"/>
    </source>
</evidence>
<dbReference type="InterPro" id="IPR001647">
    <property type="entry name" value="HTH_TetR"/>
</dbReference>
<accession>A0A099WJK8</accession>
<sequence>MKRRGLTREVVLEKALEIAYQKGFRELTYNGLARELAVQPQSLYRWVSNIADVKSSVLANYLGSLVDALQAELENYSGKEALVIFAKRFSEFVEADSMDRFNVIDILSGLTEYGDIEIVNEVLVNLRELGLKSVRELTKDPAKTHLNELLFLNVVIGYITLASTGLQPADSKHAFQENIQRIIALF</sequence>
<evidence type="ECO:0000313" key="12">
    <source>
        <dbReference type="Proteomes" id="UP000550367"/>
    </source>
</evidence>
<feature type="domain" description="HTH tetR-type" evidence="3">
    <location>
        <begin position="5"/>
        <end position="65"/>
    </location>
</feature>
<dbReference type="EMBL" id="JAARZA010000010">
    <property type="protein sequence ID" value="MBC2242164.1"/>
    <property type="molecule type" value="Genomic_DNA"/>
</dbReference>
<evidence type="ECO:0000313" key="13">
    <source>
        <dbReference type="Proteomes" id="UP000553016"/>
    </source>
</evidence>
<name>A0A099WJK8_9LIST</name>
<dbReference type="Proteomes" id="UP000529446">
    <property type="component" value="Unassembled WGS sequence"/>
</dbReference>
<feature type="DNA-binding region" description="H-T-H motif" evidence="2">
    <location>
        <begin position="28"/>
        <end position="47"/>
    </location>
</feature>
<evidence type="ECO:0000259" key="3">
    <source>
        <dbReference type="PROSITE" id="PS50977"/>
    </source>
</evidence>
<evidence type="ECO:0000313" key="11">
    <source>
        <dbReference type="Proteomes" id="UP000543379"/>
    </source>
</evidence>
<reference evidence="4 9" key="1">
    <citation type="submission" date="2014-05" db="EMBL/GenBank/DDBJ databases">
        <title>Novel Listeriaceae from food processing environments.</title>
        <authorList>
            <person name="den Bakker H.C."/>
        </authorList>
    </citation>
    <scope>NUCLEOTIDE SEQUENCE [LARGE SCALE GENOMIC DNA]</scope>
    <source>
        <strain evidence="4 9">FSL A5-0281</strain>
    </source>
</reference>
<evidence type="ECO:0000256" key="1">
    <source>
        <dbReference type="ARBA" id="ARBA00023125"/>
    </source>
</evidence>
<evidence type="ECO:0000313" key="9">
    <source>
        <dbReference type="Proteomes" id="UP000029844"/>
    </source>
</evidence>
<dbReference type="EMBL" id="JAAROV010000005">
    <property type="protein sequence ID" value="MBC1318159.1"/>
    <property type="molecule type" value="Genomic_DNA"/>
</dbReference>
<dbReference type="EMBL" id="JAARXI010000008">
    <property type="protein sequence ID" value="MBC2117773.1"/>
    <property type="molecule type" value="Genomic_DNA"/>
</dbReference>
<dbReference type="AlphaFoldDB" id="A0A099WJK8"/>
<dbReference type="EMBL" id="JNFA01000003">
    <property type="protein sequence ID" value="KGL44320.1"/>
    <property type="molecule type" value="Genomic_DNA"/>
</dbReference>
<proteinExistence type="predicted"/>
<dbReference type="Gene3D" id="1.10.10.60">
    <property type="entry name" value="Homeodomain-like"/>
    <property type="match status" value="1"/>
</dbReference>
<dbReference type="InterPro" id="IPR009057">
    <property type="entry name" value="Homeodomain-like_sf"/>
</dbReference>
<evidence type="ECO:0000313" key="7">
    <source>
        <dbReference type="EMBL" id="MBC2242164.1"/>
    </source>
</evidence>
<dbReference type="Proteomes" id="UP000543379">
    <property type="component" value="Unassembled WGS sequence"/>
</dbReference>
<keyword evidence="9" id="KW-1185">Reference proteome</keyword>
<dbReference type="Proteomes" id="UP000550367">
    <property type="component" value="Unassembled WGS sequence"/>
</dbReference>
<dbReference type="PROSITE" id="PS50977">
    <property type="entry name" value="HTH_TETR_2"/>
    <property type="match status" value="1"/>
</dbReference>
<protein>
    <submittedName>
        <fullName evidence="5">TetR/AcrR family transcriptional regulator</fullName>
    </submittedName>
</protein>
<dbReference type="RefSeq" id="WP_052167471.1">
    <property type="nucleotide sequence ID" value="NZ_CBCSHQ010000015.1"/>
</dbReference>
<comment type="caution">
    <text evidence="4">The sequence shown here is derived from an EMBL/GenBank/DDBJ whole genome shotgun (WGS) entry which is preliminary data.</text>
</comment>
<dbReference type="STRING" id="1552123.EP57_01625"/>
<dbReference type="eggNOG" id="COG1309">
    <property type="taxonomic scope" value="Bacteria"/>
</dbReference>
<dbReference type="GO" id="GO:0003677">
    <property type="term" value="F:DNA binding"/>
    <property type="evidence" value="ECO:0007669"/>
    <property type="project" value="UniProtKB-UniRule"/>
</dbReference>
<gene>
    <name evidence="4" type="ORF">EP57_01625</name>
    <name evidence="5" type="ORF">HB811_15355</name>
    <name evidence="6" type="ORF">HCB06_14165</name>
    <name evidence="8" type="ORF">HCB25_14735</name>
    <name evidence="7" type="ORF">HCB35_16945</name>
</gene>
<dbReference type="SUPFAM" id="SSF46689">
    <property type="entry name" value="Homeodomain-like"/>
    <property type="match status" value="1"/>
</dbReference>
<evidence type="ECO:0000313" key="4">
    <source>
        <dbReference type="EMBL" id="KGL44320.1"/>
    </source>
</evidence>
<evidence type="ECO:0000313" key="8">
    <source>
        <dbReference type="EMBL" id="MBC2245338.1"/>
    </source>
</evidence>
<organism evidence="4 9">
    <name type="scientific">Listeria booriae</name>
    <dbReference type="NCBI Taxonomy" id="1552123"/>
    <lineage>
        <taxon>Bacteria</taxon>
        <taxon>Bacillati</taxon>
        <taxon>Bacillota</taxon>
        <taxon>Bacilli</taxon>
        <taxon>Bacillales</taxon>
        <taxon>Listeriaceae</taxon>
        <taxon>Listeria</taxon>
    </lineage>
</organism>
<reference evidence="10 11" key="2">
    <citation type="submission" date="2020-03" db="EMBL/GenBank/DDBJ databases">
        <title>Soil Listeria distribution.</title>
        <authorList>
            <person name="Liao J."/>
            <person name="Wiedmann M."/>
        </authorList>
    </citation>
    <scope>NUCLEOTIDE SEQUENCE [LARGE SCALE GENOMIC DNA]</scope>
    <source>
        <strain evidence="7 13">FSL L7-0149</strain>
        <strain evidence="8 12">FSL L7-0153</strain>
        <strain evidence="6 10">FSL L7-0360</strain>
        <strain evidence="5 11">FSL L7-1816</strain>
    </source>
</reference>
<dbReference type="Proteomes" id="UP000553016">
    <property type="component" value="Unassembled WGS sequence"/>
</dbReference>
<dbReference type="Proteomes" id="UP000029844">
    <property type="component" value="Unassembled WGS sequence"/>
</dbReference>